<name>A0ABN9UQ68_9DINO</name>
<evidence type="ECO:0000313" key="3">
    <source>
        <dbReference type="Proteomes" id="UP001189429"/>
    </source>
</evidence>
<reference evidence="2" key="1">
    <citation type="submission" date="2023-10" db="EMBL/GenBank/DDBJ databases">
        <authorList>
            <person name="Chen Y."/>
            <person name="Shah S."/>
            <person name="Dougan E. K."/>
            <person name="Thang M."/>
            <person name="Chan C."/>
        </authorList>
    </citation>
    <scope>NUCLEOTIDE SEQUENCE [LARGE SCALE GENOMIC DNA]</scope>
</reference>
<sequence>MPSRQWVSMGAGLAAAVAPGSSGEPPDSALGPDGATGEAAELQGKSAASTEADPAELERALGVAELLLSAEPPAPPDMPQRGQIVDFDHLLRFVRQHRRMCDLRGFDAARPRVVYHWTSEANFESIVASGLRVPDGGSVAVAHGSSFGNGIYVSPDFRYGEEFFGYGARAAFMCLGLPGRQHFGKPDVDGLGQPDGYDSAVGREGQRGVDEWVFFRADQLLPVFLVDKLGVVIARDAAAAAIRELHRPWPPAHQAPEEACVAAAAPDASAALPEGSSAGAVHVAATIARAARTLAAHGGDAAQRWPRRPQRCAVPARPRTPR</sequence>
<gene>
    <name evidence="2" type="ORF">PCOR1329_LOCUS49976</name>
</gene>
<feature type="region of interest" description="Disordered" evidence="1">
    <location>
        <begin position="297"/>
        <end position="322"/>
    </location>
</feature>
<evidence type="ECO:0000313" key="2">
    <source>
        <dbReference type="EMBL" id="CAK0861220.1"/>
    </source>
</evidence>
<dbReference type="EMBL" id="CAUYUJ010016053">
    <property type="protein sequence ID" value="CAK0861220.1"/>
    <property type="molecule type" value="Genomic_DNA"/>
</dbReference>
<organism evidence="2 3">
    <name type="scientific">Prorocentrum cordatum</name>
    <dbReference type="NCBI Taxonomy" id="2364126"/>
    <lineage>
        <taxon>Eukaryota</taxon>
        <taxon>Sar</taxon>
        <taxon>Alveolata</taxon>
        <taxon>Dinophyceae</taxon>
        <taxon>Prorocentrales</taxon>
        <taxon>Prorocentraceae</taxon>
        <taxon>Prorocentrum</taxon>
    </lineage>
</organism>
<keyword evidence="3" id="KW-1185">Reference proteome</keyword>
<comment type="caution">
    <text evidence="2">The sequence shown here is derived from an EMBL/GenBank/DDBJ whole genome shotgun (WGS) entry which is preliminary data.</text>
</comment>
<feature type="region of interest" description="Disordered" evidence="1">
    <location>
        <begin position="1"/>
        <end position="53"/>
    </location>
</feature>
<dbReference type="Proteomes" id="UP001189429">
    <property type="component" value="Unassembled WGS sequence"/>
</dbReference>
<dbReference type="SUPFAM" id="SSF56399">
    <property type="entry name" value="ADP-ribosylation"/>
    <property type="match status" value="1"/>
</dbReference>
<evidence type="ECO:0008006" key="4">
    <source>
        <dbReference type="Google" id="ProtNLM"/>
    </source>
</evidence>
<proteinExistence type="predicted"/>
<accession>A0ABN9UQ68</accession>
<dbReference type="Gene3D" id="3.90.228.10">
    <property type="match status" value="1"/>
</dbReference>
<evidence type="ECO:0000256" key="1">
    <source>
        <dbReference type="SAM" id="MobiDB-lite"/>
    </source>
</evidence>
<protein>
    <recommendedName>
        <fullName evidence="4">Poly [ADP-ribose] polymerase</fullName>
    </recommendedName>
</protein>